<comment type="caution">
    <text evidence="1">The sequence shown here is derived from an EMBL/GenBank/DDBJ whole genome shotgun (WGS) entry which is preliminary data.</text>
</comment>
<protein>
    <submittedName>
        <fullName evidence="1">Uncharacterized protein</fullName>
    </submittedName>
</protein>
<name>A0ABN0CAN0_NEIMU</name>
<keyword evidence="2" id="KW-1185">Reference proteome</keyword>
<gene>
    <name evidence="1" type="ORF">HMPREF0604_01190</name>
</gene>
<dbReference type="EMBL" id="ACRG01000009">
    <property type="protein sequence ID" value="EFV80375.1"/>
    <property type="molecule type" value="Genomic_DNA"/>
</dbReference>
<accession>A0ABN0CAN0</accession>
<evidence type="ECO:0000313" key="1">
    <source>
        <dbReference type="EMBL" id="EFV80375.1"/>
    </source>
</evidence>
<reference evidence="1 2" key="1">
    <citation type="submission" date="2010-12" db="EMBL/GenBank/DDBJ databases">
        <title>The Genome Sequence of Neisseria mucosa strain C102.</title>
        <authorList>
            <consortium name="The Broad Institute Genome Sequencing Platform"/>
            <person name="Earl A."/>
            <person name="Ward D."/>
            <person name="Feldgarden M."/>
            <person name="Gevers D."/>
            <person name="Sibley C.D."/>
            <person name="Field T.R."/>
            <person name="Grinwis M."/>
            <person name="Eshaghurshan C.S."/>
            <person name="Surette M."/>
            <person name="Young S.K."/>
            <person name="Zeng Q."/>
            <person name="Gargeya S."/>
            <person name="Fitzgerald M."/>
            <person name="Haas B."/>
            <person name="Abouelleil A."/>
            <person name="Alvarado L."/>
            <person name="Arachchi H.M."/>
            <person name="Berlin A."/>
            <person name="Brown A."/>
            <person name="Chapman S.B."/>
            <person name="Chen Z."/>
            <person name="Dunbar C."/>
            <person name="Freedman E."/>
            <person name="Gearin G."/>
            <person name="Gellesch M."/>
            <person name="Goldberg J."/>
            <person name="Griggs A."/>
            <person name="Gujja S."/>
            <person name="Heilman E."/>
            <person name="Heiman D."/>
            <person name="Howarth C."/>
            <person name="Larson L."/>
            <person name="Lui A."/>
            <person name="MacDonald P.J.P."/>
            <person name="Mehta T."/>
            <person name="Montmayeur A."/>
            <person name="Murphy C."/>
            <person name="Neiman D."/>
            <person name="Pearson M."/>
            <person name="Priest M."/>
            <person name="Roberts A."/>
            <person name="Saif S."/>
            <person name="Shea T."/>
            <person name="Shenoy N."/>
            <person name="Sisk P."/>
            <person name="Stolte C."/>
            <person name="Sykes S."/>
            <person name="White J."/>
            <person name="Yandava C."/>
            <person name="Nusbaum C."/>
            <person name="Birren B."/>
        </authorList>
    </citation>
    <scope>NUCLEOTIDE SEQUENCE [LARGE SCALE GENOMIC DNA]</scope>
    <source>
        <strain evidence="1 2">C102</strain>
    </source>
</reference>
<dbReference type="Proteomes" id="UP000003612">
    <property type="component" value="Unassembled WGS sequence"/>
</dbReference>
<proteinExistence type="predicted"/>
<sequence>MTADTISPTKPIYRLDHLKIPFLCPKQRPSETFQTAFAGFRLPLKITLYVDDPNRQRQ</sequence>
<organism evidence="1 2">
    <name type="scientific">Neisseria mucosa C102</name>
    <dbReference type="NCBI Taxonomy" id="435832"/>
    <lineage>
        <taxon>Bacteria</taxon>
        <taxon>Pseudomonadati</taxon>
        <taxon>Pseudomonadota</taxon>
        <taxon>Betaproteobacteria</taxon>
        <taxon>Neisseriales</taxon>
        <taxon>Neisseriaceae</taxon>
        <taxon>Neisseria</taxon>
    </lineage>
</organism>
<evidence type="ECO:0000313" key="2">
    <source>
        <dbReference type="Proteomes" id="UP000003612"/>
    </source>
</evidence>